<evidence type="ECO:0000259" key="5">
    <source>
        <dbReference type="Pfam" id="PF13847"/>
    </source>
</evidence>
<dbReference type="OrthoDB" id="9795634at2"/>
<dbReference type="SUPFAM" id="SSF53335">
    <property type="entry name" value="S-adenosyl-L-methionine-dependent methyltransferases"/>
    <property type="match status" value="1"/>
</dbReference>
<keyword evidence="7" id="KW-1185">Reference proteome</keyword>
<proteinExistence type="predicted"/>
<dbReference type="GO" id="GO:0032259">
    <property type="term" value="P:methylation"/>
    <property type="evidence" value="ECO:0007669"/>
    <property type="project" value="UniProtKB-KW"/>
</dbReference>
<dbReference type="InterPro" id="IPR004033">
    <property type="entry name" value="UbiE/COQ5_MeTrFase"/>
</dbReference>
<dbReference type="InterPro" id="IPR025714">
    <property type="entry name" value="Methyltranfer_dom"/>
</dbReference>
<dbReference type="CDD" id="cd02440">
    <property type="entry name" value="AdoMet_MTases"/>
    <property type="match status" value="1"/>
</dbReference>
<evidence type="ECO:0000256" key="4">
    <source>
        <dbReference type="ARBA" id="ARBA00022691"/>
    </source>
</evidence>
<dbReference type="PANTHER" id="PTHR43464:SF19">
    <property type="entry name" value="UBIQUINONE BIOSYNTHESIS O-METHYLTRANSFERASE, MITOCHONDRIAL"/>
    <property type="match status" value="1"/>
</dbReference>
<dbReference type="PROSITE" id="PS51608">
    <property type="entry name" value="SAM_MT_UBIE"/>
    <property type="match status" value="1"/>
</dbReference>
<dbReference type="AlphaFoldDB" id="A0A3A8ITC7"/>
<dbReference type="RefSeq" id="WP_120542032.1">
    <property type="nucleotide sequence ID" value="NZ_RAVZ01000122.1"/>
</dbReference>
<feature type="domain" description="Methyltransferase" evidence="5">
    <location>
        <begin position="48"/>
        <end position="154"/>
    </location>
</feature>
<dbReference type="PANTHER" id="PTHR43464">
    <property type="entry name" value="METHYLTRANSFERASE"/>
    <property type="match status" value="1"/>
</dbReference>
<dbReference type="Gene3D" id="3.40.50.150">
    <property type="entry name" value="Vaccinia Virus protein VP39"/>
    <property type="match status" value="1"/>
</dbReference>
<dbReference type="Pfam" id="PF13847">
    <property type="entry name" value="Methyltransf_31"/>
    <property type="match status" value="1"/>
</dbReference>
<evidence type="ECO:0000256" key="2">
    <source>
        <dbReference type="ARBA" id="ARBA00022603"/>
    </source>
</evidence>
<dbReference type="GO" id="GO:0008168">
    <property type="term" value="F:methyltransferase activity"/>
    <property type="evidence" value="ECO:0007669"/>
    <property type="project" value="UniProtKB-KW"/>
</dbReference>
<reference evidence="7" key="1">
    <citation type="submission" date="2018-09" db="EMBL/GenBank/DDBJ databases">
        <authorList>
            <person name="Livingstone P.G."/>
            <person name="Whitworth D.E."/>
        </authorList>
    </citation>
    <scope>NUCLEOTIDE SEQUENCE [LARGE SCALE GENOMIC DNA]</scope>
    <source>
        <strain evidence="7">CA054A</strain>
    </source>
</reference>
<name>A0A3A8ITC7_9BACT</name>
<dbReference type="GO" id="GO:0009234">
    <property type="term" value="P:menaquinone biosynthetic process"/>
    <property type="evidence" value="ECO:0007669"/>
    <property type="project" value="UniProtKB-KW"/>
</dbReference>
<keyword evidence="1" id="KW-0474">Menaquinone biosynthesis</keyword>
<evidence type="ECO:0000256" key="1">
    <source>
        <dbReference type="ARBA" id="ARBA00022428"/>
    </source>
</evidence>
<sequence>MSDTSREQQEASRARMVEFWREYDAMEARLSRPLTERMLDLAGVSWRMHVLDVACGRGEPAVPAAHRVGPEGRVLGIDLVDGVLELARQRARREGLENITFQVGDAEALQVEARTFDVATLRWGLMYMRTPERALASIHRALKPGGTLVIASWAEPARVPWASLARRILERYREVPPLPRADEPGVFRHADPAGLETALARNGFSVKASEELEVPIVEAHDASDVVTWIRQLGGPVVKLVGELPEPQQRAWEAELLAELESRRTGDKVTLGGVTRLTLGTALAVDSCEVR</sequence>
<evidence type="ECO:0000256" key="3">
    <source>
        <dbReference type="ARBA" id="ARBA00022679"/>
    </source>
</evidence>
<evidence type="ECO:0000313" key="6">
    <source>
        <dbReference type="EMBL" id="RKG85968.1"/>
    </source>
</evidence>
<comment type="caution">
    <text evidence="6">The sequence shown here is derived from an EMBL/GenBank/DDBJ whole genome shotgun (WGS) entry which is preliminary data.</text>
</comment>
<dbReference type="EMBL" id="RAVZ01000122">
    <property type="protein sequence ID" value="RKG85968.1"/>
    <property type="molecule type" value="Genomic_DNA"/>
</dbReference>
<evidence type="ECO:0000313" key="7">
    <source>
        <dbReference type="Proteomes" id="UP000268094"/>
    </source>
</evidence>
<keyword evidence="2 6" id="KW-0489">Methyltransferase</keyword>
<gene>
    <name evidence="6" type="ORF">D7V88_18745</name>
</gene>
<dbReference type="Proteomes" id="UP000268094">
    <property type="component" value="Unassembled WGS sequence"/>
</dbReference>
<keyword evidence="4" id="KW-0949">S-adenosyl-L-methionine</keyword>
<keyword evidence="3 6" id="KW-0808">Transferase</keyword>
<accession>A0A3A8ITC7</accession>
<dbReference type="InterPro" id="IPR029063">
    <property type="entry name" value="SAM-dependent_MTases_sf"/>
</dbReference>
<protein>
    <submittedName>
        <fullName evidence="6">Methyltransferase domain-containing protein</fullName>
    </submittedName>
</protein>
<organism evidence="6 7">
    <name type="scientific">Corallococcus terminator</name>
    <dbReference type="NCBI Taxonomy" id="2316733"/>
    <lineage>
        <taxon>Bacteria</taxon>
        <taxon>Pseudomonadati</taxon>
        <taxon>Myxococcota</taxon>
        <taxon>Myxococcia</taxon>
        <taxon>Myxococcales</taxon>
        <taxon>Cystobacterineae</taxon>
        <taxon>Myxococcaceae</taxon>
        <taxon>Corallococcus</taxon>
    </lineage>
</organism>